<dbReference type="Proteomes" id="UP000085678">
    <property type="component" value="Unplaced"/>
</dbReference>
<keyword evidence="3" id="KW-1185">Reference proteome</keyword>
<proteinExistence type="predicted"/>
<feature type="domain" description="FAM21/CAPZIP" evidence="2">
    <location>
        <begin position="386"/>
        <end position="432"/>
    </location>
</feature>
<dbReference type="KEGG" id="lak:106156439"/>
<dbReference type="InParanoid" id="A0A2R2MNQ6"/>
<feature type="compositionally biased region" description="Basic and acidic residues" evidence="1">
    <location>
        <begin position="606"/>
        <end position="625"/>
    </location>
</feature>
<dbReference type="GeneID" id="106156439"/>
<organism evidence="3 4">
    <name type="scientific">Lingula anatina</name>
    <name type="common">Brachiopod</name>
    <name type="synonym">Lingula unguis</name>
    <dbReference type="NCBI Taxonomy" id="7574"/>
    <lineage>
        <taxon>Eukaryota</taxon>
        <taxon>Metazoa</taxon>
        <taxon>Spiralia</taxon>
        <taxon>Lophotrochozoa</taxon>
        <taxon>Brachiopoda</taxon>
        <taxon>Linguliformea</taxon>
        <taxon>Lingulata</taxon>
        <taxon>Lingulida</taxon>
        <taxon>Linguloidea</taxon>
        <taxon>Lingulidae</taxon>
        <taxon>Lingula</taxon>
    </lineage>
</organism>
<feature type="compositionally biased region" description="Polar residues" evidence="1">
    <location>
        <begin position="462"/>
        <end position="471"/>
    </location>
</feature>
<dbReference type="InterPro" id="IPR029341">
    <property type="entry name" value="FAM21/CAPZIP"/>
</dbReference>
<feature type="compositionally biased region" description="Basic residues" evidence="1">
    <location>
        <begin position="405"/>
        <end position="416"/>
    </location>
</feature>
<accession>A0A2R2MNQ6</accession>
<evidence type="ECO:0000313" key="3">
    <source>
        <dbReference type="Proteomes" id="UP000085678"/>
    </source>
</evidence>
<feature type="compositionally biased region" description="Basic and acidic residues" evidence="1">
    <location>
        <begin position="323"/>
        <end position="343"/>
    </location>
</feature>
<evidence type="ECO:0000256" key="1">
    <source>
        <dbReference type="SAM" id="MobiDB-lite"/>
    </source>
</evidence>
<gene>
    <name evidence="4" type="primary">LOC106156439</name>
</gene>
<feature type="compositionally biased region" description="Basic and acidic residues" evidence="1">
    <location>
        <begin position="684"/>
        <end position="696"/>
    </location>
</feature>
<evidence type="ECO:0000259" key="2">
    <source>
        <dbReference type="Pfam" id="PF15255"/>
    </source>
</evidence>
<dbReference type="AlphaFoldDB" id="A0A2R2MNQ6"/>
<feature type="region of interest" description="Disordered" evidence="1">
    <location>
        <begin position="1"/>
        <end position="361"/>
    </location>
</feature>
<feature type="compositionally biased region" description="Low complexity" evidence="1">
    <location>
        <begin position="417"/>
        <end position="427"/>
    </location>
</feature>
<protein>
    <submittedName>
        <fullName evidence="4">WASH complex subunit 2-like</fullName>
    </submittedName>
</protein>
<sequence length="745" mass="78477">MPKAAAQKRPSLSIFSNDDDEDGGDLFGGATSVPKTEASKPQEVKSRSKSKMLFEDEDILFGGGPTESPDVDLFGAASPVGSPTQTKPIPAKQPTEPAKQKVSIKGATVSSSTTDLFGSPRSDDDLFSPSKPKAKEPDPALPVKGATVTESSTDLFGKSPSQDDDLFGEKKQEKGEEEPVKPKKPIGGVSMFGGFDPTAATKGLKKTRGASKVEEERKEAEKVEEKKPTPAKKIADPLFGGEDEDEGDLFGGGSAKASKPVEEKPKKPAGGVSLFGAGGEEDGGDLFGKPAAKKEEKPPEAEVSKPKKPVGGVSMFGGFDPSAFKKKETKEEEKNEDSVDAKPEAPISSPPKPQSNIGRLQAGLAFNPAALLPGAAPVAKEPETVAVGFDQPMSTTSTLQNAAKGRAKVQQKRRPPSRQARQAAARQAEQDFVDGVGAMTTAPSAVSVTTGTTTTVIRKVPQASSAPTSNKPVKDIFGNDDLVPEGKAGQGQGLLQGGEDIFDAGFGNKPKSAEKKVTNFDDDLFGAAKNVPTPAVPPSSQVTQNDKDDIFSEPKKTAKASSILDDDLFGDSVLNKPPPSSKSVGKAKPSGALLDDDIFADSSLNSKKDEKKEDKKATKAAKQEELFGDEDMFAAAAASKAAAKKQKEKPKTRDEDIFQDDTDIFADIPAAKPKEKKSKKKTGSKTDTKPLFKGDVDDIFADTDPKPKTKKTSKGTKKKTSPAEAANIFDENAPSIFDDPLNAMN</sequence>
<evidence type="ECO:0000313" key="4">
    <source>
        <dbReference type="RefSeq" id="XP_023931850.1"/>
    </source>
</evidence>
<feature type="compositionally biased region" description="Basic and acidic residues" evidence="1">
    <location>
        <begin position="545"/>
        <end position="556"/>
    </location>
</feature>
<feature type="compositionally biased region" description="Basic residues" evidence="1">
    <location>
        <begin position="674"/>
        <end position="683"/>
    </location>
</feature>
<dbReference type="RefSeq" id="XP_023931850.1">
    <property type="nucleotide sequence ID" value="XM_024076082.1"/>
</dbReference>
<feature type="region of interest" description="Disordered" evidence="1">
    <location>
        <begin position="387"/>
        <end position="429"/>
    </location>
</feature>
<feature type="compositionally biased region" description="Basic residues" evidence="1">
    <location>
        <begin position="708"/>
        <end position="720"/>
    </location>
</feature>
<feature type="compositionally biased region" description="Basic and acidic residues" evidence="1">
    <location>
        <begin position="211"/>
        <end position="228"/>
    </location>
</feature>
<feature type="compositionally biased region" description="Basic and acidic residues" evidence="1">
    <location>
        <begin position="292"/>
        <end position="305"/>
    </location>
</feature>
<name>A0A2R2MNQ6_LINAN</name>
<feature type="compositionally biased region" description="Basic and acidic residues" evidence="1">
    <location>
        <begin position="37"/>
        <end position="46"/>
    </location>
</feature>
<feature type="region of interest" description="Disordered" evidence="1">
    <location>
        <begin position="459"/>
        <end position="745"/>
    </location>
</feature>
<dbReference type="Pfam" id="PF15255">
    <property type="entry name" value="CAP-ZIP_m"/>
    <property type="match status" value="1"/>
</dbReference>
<feature type="compositionally biased region" description="Polar residues" evidence="1">
    <location>
        <begin position="392"/>
        <end position="401"/>
    </location>
</feature>
<reference evidence="4" key="1">
    <citation type="submission" date="2025-08" db="UniProtKB">
        <authorList>
            <consortium name="RefSeq"/>
        </authorList>
    </citation>
    <scope>IDENTIFICATION</scope>
    <source>
        <tissue evidence="4">Gonads</tissue>
    </source>
</reference>
<feature type="compositionally biased region" description="Basic and acidic residues" evidence="1">
    <location>
        <begin position="167"/>
        <end position="181"/>
    </location>
</feature>
<dbReference type="STRING" id="7574.A0A2R2MNQ6"/>